<dbReference type="EMBL" id="SSTM01000006">
    <property type="protein sequence ID" value="TJW09811.1"/>
    <property type="molecule type" value="Genomic_DNA"/>
</dbReference>
<name>A0A3N0AAC5_9ACTN</name>
<evidence type="ECO:0000313" key="2">
    <source>
        <dbReference type="EMBL" id="TJW09811.1"/>
    </source>
</evidence>
<dbReference type="GeneID" id="93356617"/>
<dbReference type="RefSeq" id="WP_123185311.1">
    <property type="nucleotide sequence ID" value="NZ_CANPEU010000014.1"/>
</dbReference>
<dbReference type="Proteomes" id="UP000530850">
    <property type="component" value="Unassembled WGS sequence"/>
</dbReference>
<protein>
    <submittedName>
        <fullName evidence="2">Uncharacterized protein</fullName>
    </submittedName>
</protein>
<sequence>MGSQNHKKGYYCVASEPAAEGPATAVPAPVPPPKQEWPAAAAPATFSLLYESSDGCLCTFEDAEGHLTSVDARRLI</sequence>
<proteinExistence type="predicted"/>
<gene>
    <name evidence="2" type="ORF">E5982_08165</name>
    <name evidence="1" type="ORF">FHR31_000720</name>
</gene>
<dbReference type="Proteomes" id="UP000309454">
    <property type="component" value="Unassembled WGS sequence"/>
</dbReference>
<dbReference type="EMBL" id="JACHYA010000001">
    <property type="protein sequence ID" value="MBB3170940.1"/>
    <property type="molecule type" value="Genomic_DNA"/>
</dbReference>
<dbReference type="AlphaFoldDB" id="A0A3N0AAC5"/>
<evidence type="ECO:0000313" key="1">
    <source>
        <dbReference type="EMBL" id="MBB3170940.1"/>
    </source>
</evidence>
<accession>A0A3N0AAC5</accession>
<evidence type="ECO:0000313" key="4">
    <source>
        <dbReference type="Proteomes" id="UP000530850"/>
    </source>
</evidence>
<evidence type="ECO:0000313" key="3">
    <source>
        <dbReference type="Proteomes" id="UP000309454"/>
    </source>
</evidence>
<organism evidence="2 3">
    <name type="scientific">Parvibacter caecicola</name>
    <dbReference type="NCBI Taxonomy" id="747645"/>
    <lineage>
        <taxon>Bacteria</taxon>
        <taxon>Bacillati</taxon>
        <taxon>Actinomycetota</taxon>
        <taxon>Coriobacteriia</taxon>
        <taxon>Coriobacteriales</taxon>
        <taxon>Coriobacteriaceae</taxon>
        <taxon>Parvibacter</taxon>
    </lineage>
</organism>
<keyword evidence="3" id="KW-1185">Reference proteome</keyword>
<comment type="caution">
    <text evidence="2">The sequence shown here is derived from an EMBL/GenBank/DDBJ whole genome shotgun (WGS) entry which is preliminary data.</text>
</comment>
<reference evidence="2 3" key="1">
    <citation type="submission" date="2019-04" db="EMBL/GenBank/DDBJ databases">
        <title>Microbes associate with the intestines of laboratory mice.</title>
        <authorList>
            <person name="Navarre W."/>
            <person name="Wong E."/>
            <person name="Huang K.C."/>
            <person name="Tropini C."/>
            <person name="Ng K."/>
            <person name="Yu B."/>
        </authorList>
    </citation>
    <scope>NUCLEOTIDE SEQUENCE [LARGE SCALE GENOMIC DNA]</scope>
    <source>
        <strain evidence="2 3">NM48_B13</strain>
    </source>
</reference>
<dbReference type="OrthoDB" id="3197432at2"/>
<reference evidence="1 4" key="2">
    <citation type="submission" date="2020-08" db="EMBL/GenBank/DDBJ databases">
        <title>Sequencing the genomes of 1000 actinobacteria strains.</title>
        <authorList>
            <person name="Klenk H.-P."/>
        </authorList>
    </citation>
    <scope>NUCLEOTIDE SEQUENCE [LARGE SCALE GENOMIC DNA]</scope>
    <source>
        <strain evidence="1 4">DSM 22242</strain>
    </source>
</reference>